<dbReference type="InterPro" id="IPR043519">
    <property type="entry name" value="NT_sf"/>
</dbReference>
<organism evidence="2">
    <name type="scientific">Acidithiobacillus sulfuriphilus</name>
    <dbReference type="NCBI Taxonomy" id="1867749"/>
    <lineage>
        <taxon>Bacteria</taxon>
        <taxon>Pseudomonadati</taxon>
        <taxon>Pseudomonadota</taxon>
        <taxon>Acidithiobacillia</taxon>
        <taxon>Acidithiobacillales</taxon>
        <taxon>Acidithiobacillaceae</taxon>
        <taxon>Acidithiobacillus</taxon>
    </lineage>
</organism>
<name>A0A3M8R9Q8_9PROT</name>
<sequence length="102" mass="11797">MEKREAMTRLERILRKHAEQRRATALLRAATAVDRLQNMGIKVQIIGSLAEGRFQAHSDVDFLIERLADPSQRYTLESVVEDVLQDIPFDVVYADEVRWSDQ</sequence>
<dbReference type="InterPro" id="IPR002934">
    <property type="entry name" value="Polymerase_NTP_transf_dom"/>
</dbReference>
<dbReference type="GO" id="GO:0016779">
    <property type="term" value="F:nucleotidyltransferase activity"/>
    <property type="evidence" value="ECO:0007669"/>
    <property type="project" value="InterPro"/>
</dbReference>
<dbReference type="SUPFAM" id="SSF81301">
    <property type="entry name" value="Nucleotidyltransferase"/>
    <property type="match status" value="1"/>
</dbReference>
<protein>
    <submittedName>
        <fullName evidence="2">Nucleotidyltransferase domain-containing protein</fullName>
    </submittedName>
</protein>
<gene>
    <name evidence="2" type="ORF">EC580_05375</name>
</gene>
<dbReference type="AlphaFoldDB" id="A0A3M8R9Q8"/>
<dbReference type="OrthoDB" id="8399667at2"/>
<comment type="caution">
    <text evidence="2">The sequence shown here is derived from an EMBL/GenBank/DDBJ whole genome shotgun (WGS) entry which is preliminary data.</text>
</comment>
<keyword evidence="2" id="KW-0808">Transferase</keyword>
<dbReference type="Gene3D" id="3.30.460.10">
    <property type="entry name" value="Beta Polymerase, domain 2"/>
    <property type="match status" value="1"/>
</dbReference>
<dbReference type="RefSeq" id="WP_123102926.1">
    <property type="nucleotide sequence ID" value="NZ_CP127527.1"/>
</dbReference>
<dbReference type="Pfam" id="PF01909">
    <property type="entry name" value="NTP_transf_2"/>
    <property type="match status" value="1"/>
</dbReference>
<evidence type="ECO:0000313" key="2">
    <source>
        <dbReference type="EMBL" id="RNF64901.1"/>
    </source>
</evidence>
<reference evidence="2" key="1">
    <citation type="submission" date="2018-10" db="EMBL/GenBank/DDBJ databases">
        <title>Acidithiobacillus sulfuriphilus sp. nov.: an extremely acidophilic sulfur-oxidizing chemolithotroph isolated from a neutral pH environment.</title>
        <authorList>
            <person name="Falagan C."/>
            <person name="Moya-Beltran A."/>
            <person name="Quatrini R."/>
            <person name="Johnson D.B."/>
        </authorList>
    </citation>
    <scope>NUCLEOTIDE SEQUENCE [LARGE SCALE GENOMIC DNA]</scope>
    <source>
        <strain evidence="2">CJ-2</strain>
    </source>
</reference>
<dbReference type="EMBL" id="RIZI01000147">
    <property type="protein sequence ID" value="RNF64901.1"/>
    <property type="molecule type" value="Genomic_DNA"/>
</dbReference>
<feature type="domain" description="Polymerase nucleotidyl transferase" evidence="1">
    <location>
        <begin position="30"/>
        <end position="71"/>
    </location>
</feature>
<accession>A0A3M8R9Q8</accession>
<evidence type="ECO:0000259" key="1">
    <source>
        <dbReference type="Pfam" id="PF01909"/>
    </source>
</evidence>
<proteinExistence type="predicted"/>